<dbReference type="SUPFAM" id="SSF51306">
    <property type="entry name" value="LexA/Signal peptidase"/>
    <property type="match status" value="1"/>
</dbReference>
<dbReference type="Gene3D" id="2.10.109.10">
    <property type="entry name" value="Umud Fragment, subunit A"/>
    <property type="match status" value="1"/>
</dbReference>
<accession>A0AAI9FXF9</accession>
<reference evidence="2" key="1">
    <citation type="submission" date="2022-07" db="EMBL/GenBank/DDBJ databases">
        <authorList>
            <consortium name="Clinical and Environmental Microbiology Branch: Whole genome sequencing antimicrobial resistance pathogens in the healthcare setting"/>
        </authorList>
    </citation>
    <scope>NUCLEOTIDE SEQUENCE</scope>
    <source>
        <strain evidence="2">Stenotrophomonas_maltophilia_2021CK-00905</strain>
    </source>
</reference>
<dbReference type="AlphaFoldDB" id="A0AAI9FXF9"/>
<dbReference type="InterPro" id="IPR050077">
    <property type="entry name" value="LexA_repressor"/>
</dbReference>
<evidence type="ECO:0000313" key="3">
    <source>
        <dbReference type="Proteomes" id="UP001214521"/>
    </source>
</evidence>
<dbReference type="PANTHER" id="PTHR33516:SF2">
    <property type="entry name" value="LEXA REPRESSOR-RELATED"/>
    <property type="match status" value="1"/>
</dbReference>
<gene>
    <name evidence="2" type="primary">umuD</name>
    <name evidence="2" type="ORF">QEK83_000095</name>
</gene>
<proteinExistence type="predicted"/>
<protein>
    <submittedName>
        <fullName evidence="2">Translesion error-prone DNA polymerase V autoproteolytic subunit</fullName>
        <ecNumber evidence="2">2.7.7.7</ecNumber>
    </submittedName>
</protein>
<dbReference type="RefSeq" id="WP_088470221.1">
    <property type="nucleotide sequence ID" value="NZ_CP135602.1"/>
</dbReference>
<evidence type="ECO:0000259" key="1">
    <source>
        <dbReference type="Pfam" id="PF00717"/>
    </source>
</evidence>
<keyword evidence="2" id="KW-0548">Nucleotidyltransferase</keyword>
<dbReference type="InterPro" id="IPR015927">
    <property type="entry name" value="Peptidase_S24_S26A/B/C"/>
</dbReference>
<name>A0AAI9FXF9_STEMA</name>
<sequence length="146" mass="15769">MARQTTVKAHPEPAAATSPLLPVNVTCGFPSPAEDFYGAGDGLDLNQHCISNPIATFFAQADTGTSMVGFGIQPGDTLIVDRSRTARPGDIVLVNWEGGFTVKKLVQRRGRFELHSSAEDIPPIIVPPDIELDLWGVVTWSFTRHA</sequence>
<dbReference type="InterPro" id="IPR036286">
    <property type="entry name" value="LexA/Signal_pep-like_sf"/>
</dbReference>
<dbReference type="PANTHER" id="PTHR33516">
    <property type="entry name" value="LEXA REPRESSOR"/>
    <property type="match status" value="1"/>
</dbReference>
<dbReference type="InterPro" id="IPR039418">
    <property type="entry name" value="LexA-like"/>
</dbReference>
<evidence type="ECO:0000313" key="2">
    <source>
        <dbReference type="EMBL" id="EKT4439502.1"/>
    </source>
</evidence>
<dbReference type="EC" id="2.7.7.7" evidence="2"/>
<dbReference type="Proteomes" id="UP001214521">
    <property type="component" value="Unassembled WGS sequence"/>
</dbReference>
<dbReference type="EMBL" id="ABLOMU010000001">
    <property type="protein sequence ID" value="EKT4439502.1"/>
    <property type="molecule type" value="Genomic_DNA"/>
</dbReference>
<feature type="domain" description="Peptidase S24/S26A/S26B/S26C" evidence="1">
    <location>
        <begin position="20"/>
        <end position="138"/>
    </location>
</feature>
<dbReference type="CDD" id="cd06529">
    <property type="entry name" value="S24_LexA-like"/>
    <property type="match status" value="1"/>
</dbReference>
<dbReference type="Pfam" id="PF00717">
    <property type="entry name" value="Peptidase_S24"/>
    <property type="match status" value="1"/>
</dbReference>
<organism evidence="2 3">
    <name type="scientific">Stenotrophomonas maltophilia</name>
    <name type="common">Pseudomonas maltophilia</name>
    <name type="synonym">Xanthomonas maltophilia</name>
    <dbReference type="NCBI Taxonomy" id="40324"/>
    <lineage>
        <taxon>Bacteria</taxon>
        <taxon>Pseudomonadati</taxon>
        <taxon>Pseudomonadota</taxon>
        <taxon>Gammaproteobacteria</taxon>
        <taxon>Lysobacterales</taxon>
        <taxon>Lysobacteraceae</taxon>
        <taxon>Stenotrophomonas</taxon>
        <taxon>Stenotrophomonas maltophilia group</taxon>
    </lineage>
</organism>
<dbReference type="GO" id="GO:0003887">
    <property type="term" value="F:DNA-directed DNA polymerase activity"/>
    <property type="evidence" value="ECO:0007669"/>
    <property type="project" value="UniProtKB-EC"/>
</dbReference>
<dbReference type="NCBIfam" id="NF007621">
    <property type="entry name" value="PRK10276.1"/>
    <property type="match status" value="1"/>
</dbReference>
<keyword evidence="2" id="KW-0808">Transferase</keyword>
<comment type="caution">
    <text evidence="2">The sequence shown here is derived from an EMBL/GenBank/DDBJ whole genome shotgun (WGS) entry which is preliminary data.</text>
</comment>